<feature type="region of interest" description="Disordered" evidence="1">
    <location>
        <begin position="62"/>
        <end position="104"/>
    </location>
</feature>
<comment type="caution">
    <text evidence="3">The sequence shown here is derived from an EMBL/GenBank/DDBJ whole genome shotgun (WGS) entry which is preliminary data.</text>
</comment>
<dbReference type="InterPro" id="IPR045107">
    <property type="entry name" value="SAC3/GANP/THP3"/>
</dbReference>
<name>A0A9P6ATX6_9AGAM</name>
<dbReference type="Gene3D" id="1.25.40.990">
    <property type="match status" value="1"/>
</dbReference>
<evidence type="ECO:0000256" key="1">
    <source>
        <dbReference type="SAM" id="MobiDB-lite"/>
    </source>
</evidence>
<dbReference type="Proteomes" id="UP000886523">
    <property type="component" value="Unassembled WGS sequence"/>
</dbReference>
<dbReference type="GO" id="GO:0005634">
    <property type="term" value="C:nucleus"/>
    <property type="evidence" value="ECO:0007669"/>
    <property type="project" value="TreeGrafter"/>
</dbReference>
<evidence type="ECO:0000313" key="4">
    <source>
        <dbReference type="Proteomes" id="UP000886523"/>
    </source>
</evidence>
<feature type="region of interest" description="Disordered" evidence="1">
    <location>
        <begin position="433"/>
        <end position="463"/>
    </location>
</feature>
<feature type="compositionally biased region" description="Basic and acidic residues" evidence="1">
    <location>
        <begin position="75"/>
        <end position="85"/>
    </location>
</feature>
<dbReference type="AlphaFoldDB" id="A0A9P6ATX6"/>
<reference evidence="3" key="1">
    <citation type="journal article" date="2020" name="Nat. Commun.">
        <title>Large-scale genome sequencing of mycorrhizal fungi provides insights into the early evolution of symbiotic traits.</title>
        <authorList>
            <person name="Miyauchi S."/>
            <person name="Kiss E."/>
            <person name="Kuo A."/>
            <person name="Drula E."/>
            <person name="Kohler A."/>
            <person name="Sanchez-Garcia M."/>
            <person name="Morin E."/>
            <person name="Andreopoulos B."/>
            <person name="Barry K.W."/>
            <person name="Bonito G."/>
            <person name="Buee M."/>
            <person name="Carver A."/>
            <person name="Chen C."/>
            <person name="Cichocki N."/>
            <person name="Clum A."/>
            <person name="Culley D."/>
            <person name="Crous P.W."/>
            <person name="Fauchery L."/>
            <person name="Girlanda M."/>
            <person name="Hayes R.D."/>
            <person name="Keri Z."/>
            <person name="LaButti K."/>
            <person name="Lipzen A."/>
            <person name="Lombard V."/>
            <person name="Magnuson J."/>
            <person name="Maillard F."/>
            <person name="Murat C."/>
            <person name="Nolan M."/>
            <person name="Ohm R.A."/>
            <person name="Pangilinan J."/>
            <person name="Pereira M.F."/>
            <person name="Perotto S."/>
            <person name="Peter M."/>
            <person name="Pfister S."/>
            <person name="Riley R."/>
            <person name="Sitrit Y."/>
            <person name="Stielow J.B."/>
            <person name="Szollosi G."/>
            <person name="Zifcakova L."/>
            <person name="Stursova M."/>
            <person name="Spatafora J.W."/>
            <person name="Tedersoo L."/>
            <person name="Vaario L.M."/>
            <person name="Yamada A."/>
            <person name="Yan M."/>
            <person name="Wang P."/>
            <person name="Xu J."/>
            <person name="Bruns T."/>
            <person name="Baldrian P."/>
            <person name="Vilgalys R."/>
            <person name="Dunand C."/>
            <person name="Henrissat B."/>
            <person name="Grigoriev I.V."/>
            <person name="Hibbett D."/>
            <person name="Nagy L.G."/>
            <person name="Martin F.M."/>
        </authorList>
    </citation>
    <scope>NUCLEOTIDE SEQUENCE</scope>
    <source>
        <strain evidence="3">UP504</strain>
    </source>
</reference>
<gene>
    <name evidence="3" type="ORF">BS47DRAFT_1184399</name>
</gene>
<dbReference type="EMBL" id="MU129001">
    <property type="protein sequence ID" value="KAF9511380.1"/>
    <property type="molecule type" value="Genomic_DNA"/>
</dbReference>
<feature type="domain" description="SAC3/GANP/THP3 conserved" evidence="2">
    <location>
        <begin position="207"/>
        <end position="423"/>
    </location>
</feature>
<accession>A0A9P6ATX6</accession>
<dbReference type="Pfam" id="PF03399">
    <property type="entry name" value="SAC3_GANP"/>
    <property type="match status" value="1"/>
</dbReference>
<dbReference type="PANTHER" id="PTHR12436:SF4">
    <property type="entry name" value="LEUKOCYTE RECEPTOR CLUSTER MEMBER 8"/>
    <property type="match status" value="1"/>
</dbReference>
<evidence type="ECO:0000259" key="2">
    <source>
        <dbReference type="Pfam" id="PF03399"/>
    </source>
</evidence>
<dbReference type="InterPro" id="IPR005062">
    <property type="entry name" value="SAC3/GANP/THP3_conserved"/>
</dbReference>
<proteinExistence type="predicted"/>
<evidence type="ECO:0000313" key="3">
    <source>
        <dbReference type="EMBL" id="KAF9511380.1"/>
    </source>
</evidence>
<dbReference type="OrthoDB" id="199574at2759"/>
<organism evidence="3 4">
    <name type="scientific">Hydnum rufescens UP504</name>
    <dbReference type="NCBI Taxonomy" id="1448309"/>
    <lineage>
        <taxon>Eukaryota</taxon>
        <taxon>Fungi</taxon>
        <taxon>Dikarya</taxon>
        <taxon>Basidiomycota</taxon>
        <taxon>Agaricomycotina</taxon>
        <taxon>Agaricomycetes</taxon>
        <taxon>Cantharellales</taxon>
        <taxon>Hydnaceae</taxon>
        <taxon>Hydnum</taxon>
    </lineage>
</organism>
<sequence length="510" mass="57673">MASTSSAGHWPPAVREWVAKCLGMMNDSNREAASAELKKAIKDAHAKNELSTIDWSKVELESDSLKSSNKQPLKRKIDGPEDHLNKKLKKPNISGAPLDNQGVKPSDRFARFAREHEIERQKQLGSYKPKNGQEYDRHVNAPSSLAVNREPYKINSWDQSAATSSYHHRRKFLNPGGTADEEDTPVYDANVIDWDKYTIVGRSTKLWKRYLRITSEPDLDKIRPLEILRKTLAELSRQWKQNPNYPWTCDQLKSLRQDLTVQRIKNAFTVQVYEIHARMALESADLVEYNQCQATLRHLYDLGLPGNKDEFLAYRILYLTYTRNRSDLNMLIATLTPEQKQQIFVRQALDVQTALSTSNYHALFVLFTNAYNMGGYILDHLLERERVGALVIMTKAYHRLPISFITSELAFESSSAAVQFLYANDAGFFLKPTTSSKNDTPPDPNPSQAAGGDTRGNGSSSLLNRLGKLTTDAEVEADDDDKILDCRPAHPPLVECLANKHSRVGIKGQI</sequence>
<keyword evidence="4" id="KW-1185">Reference proteome</keyword>
<protein>
    <recommendedName>
        <fullName evidence="2">SAC3/GANP/THP3 conserved domain-containing protein</fullName>
    </recommendedName>
</protein>
<dbReference type="PANTHER" id="PTHR12436">
    <property type="entry name" value="80 KDA MCM3-ASSOCIATED PROTEIN"/>
    <property type="match status" value="1"/>
</dbReference>